<dbReference type="AlphaFoldDB" id="A0A2R8B1H6"/>
<dbReference type="PRINTS" id="PR00385">
    <property type="entry name" value="P450"/>
</dbReference>
<dbReference type="GO" id="GO:0018690">
    <property type="term" value="F:4-methoxybenzoate monooxygenase (O-demethylating) activity"/>
    <property type="evidence" value="ECO:0007669"/>
    <property type="project" value="UniProtKB-EC"/>
</dbReference>
<dbReference type="PANTHER" id="PTHR46696:SF1">
    <property type="entry name" value="CYTOCHROME P450 YJIB-RELATED"/>
    <property type="match status" value="1"/>
</dbReference>
<reference evidence="4" key="1">
    <citation type="submission" date="2018-03" db="EMBL/GenBank/DDBJ databases">
        <authorList>
            <person name="Rodrigo-Torres L."/>
            <person name="Arahal R. D."/>
            <person name="Lucena T."/>
        </authorList>
    </citation>
    <scope>NUCLEOTIDE SEQUENCE [LARGE SCALE GENOMIC DNA]</scope>
    <source>
        <strain evidence="4">CECT 8871</strain>
    </source>
</reference>
<dbReference type="EMBL" id="OMOJ01000019">
    <property type="protein sequence ID" value="SPF82009.1"/>
    <property type="molecule type" value="Genomic_DNA"/>
</dbReference>
<evidence type="ECO:0000313" key="4">
    <source>
        <dbReference type="Proteomes" id="UP000244904"/>
    </source>
</evidence>
<proteinExistence type="inferred from homology"/>
<dbReference type="InterPro" id="IPR017972">
    <property type="entry name" value="Cyt_P450_CS"/>
</dbReference>
<organism evidence="3 4">
    <name type="scientific">Pseudoprimorskyibacter insulae</name>
    <dbReference type="NCBI Taxonomy" id="1695997"/>
    <lineage>
        <taxon>Bacteria</taxon>
        <taxon>Pseudomonadati</taxon>
        <taxon>Pseudomonadota</taxon>
        <taxon>Alphaproteobacteria</taxon>
        <taxon>Rhodobacterales</taxon>
        <taxon>Paracoccaceae</taxon>
        <taxon>Pseudoprimorskyibacter</taxon>
    </lineage>
</organism>
<accession>A0A2R8B1H6</accession>
<dbReference type="RefSeq" id="WP_108887772.1">
    <property type="nucleotide sequence ID" value="NZ_OMOJ01000019.1"/>
</dbReference>
<evidence type="ECO:0000313" key="3">
    <source>
        <dbReference type="EMBL" id="SPF82009.1"/>
    </source>
</evidence>
<protein>
    <submittedName>
        <fullName evidence="3">Cytochrome p450 CYP199A2</fullName>
        <ecNumber evidence="3">1.14.99.15</ecNumber>
    </submittedName>
</protein>
<dbReference type="OrthoDB" id="9801155at2"/>
<keyword evidence="4" id="KW-1185">Reference proteome</keyword>
<evidence type="ECO:0000256" key="2">
    <source>
        <dbReference type="RuleBase" id="RU000461"/>
    </source>
</evidence>
<dbReference type="SUPFAM" id="SSF48264">
    <property type="entry name" value="Cytochrome P450"/>
    <property type="match status" value="1"/>
</dbReference>
<dbReference type="InterPro" id="IPR036396">
    <property type="entry name" value="Cyt_P450_sf"/>
</dbReference>
<dbReference type="Pfam" id="PF00067">
    <property type="entry name" value="p450"/>
    <property type="match status" value="1"/>
</dbReference>
<dbReference type="Proteomes" id="UP000244904">
    <property type="component" value="Unassembled WGS sequence"/>
</dbReference>
<gene>
    <name evidence="3" type="ORF">PRI8871_03837</name>
</gene>
<keyword evidence="2" id="KW-0408">Iron</keyword>
<keyword evidence="2" id="KW-0479">Metal-binding</keyword>
<dbReference type="PANTHER" id="PTHR46696">
    <property type="entry name" value="P450, PUTATIVE (EUROFUNG)-RELATED"/>
    <property type="match status" value="1"/>
</dbReference>
<sequence length="414" mass="46183">MKFQQQQETRSHSYKVPVDGVASLDFDPYAAAVLRDPYPYYEMMRDAGPIVWLERYGVYAVARYDSVRNVLTDPETYCSSAGVGLTNFHTEEPWRQPSIILEVDPPEHTKTRAVFTRILSPRALKKLTSTFEAQAELMVDRMIEKGVCDGVKDLADAFPIKVFGDAVGVPAEGREHLLPYGDMVFNAFGPANDRFNECLANLGPATEWITKACQRENLTPNGFGAELYDAADAGDISHEDAGMLVRTTLSAGLDTTIFTMGNALVNLGRNPDQWALLRDDPTRARATIEEVLRFDSTFHSFYRTTTRETELEGVPLKKEQKVLVFIASANRDPRHWVEPDHFDVTRKATGNMGFGAGIHGCAGQMIARMEGEIALRTLASKVESIELLGEPVLHFNNTVRGYTSMPMRVTAKRH</sequence>
<dbReference type="GO" id="GO:0005506">
    <property type="term" value="F:iron ion binding"/>
    <property type="evidence" value="ECO:0007669"/>
    <property type="project" value="InterPro"/>
</dbReference>
<dbReference type="InterPro" id="IPR001128">
    <property type="entry name" value="Cyt_P450"/>
</dbReference>
<evidence type="ECO:0000256" key="1">
    <source>
        <dbReference type="ARBA" id="ARBA00010617"/>
    </source>
</evidence>
<dbReference type="Gene3D" id="1.10.630.10">
    <property type="entry name" value="Cytochrome P450"/>
    <property type="match status" value="1"/>
</dbReference>
<name>A0A2R8B1H6_9RHOB</name>
<comment type="similarity">
    <text evidence="1 2">Belongs to the cytochrome P450 family.</text>
</comment>
<keyword evidence="2" id="KW-0349">Heme</keyword>
<keyword evidence="2 3" id="KW-0560">Oxidoreductase</keyword>
<dbReference type="EC" id="1.14.99.15" evidence="3"/>
<dbReference type="PROSITE" id="PS00086">
    <property type="entry name" value="CYTOCHROME_P450"/>
    <property type="match status" value="1"/>
</dbReference>
<dbReference type="GO" id="GO:0020037">
    <property type="term" value="F:heme binding"/>
    <property type="evidence" value="ECO:0007669"/>
    <property type="project" value="InterPro"/>
</dbReference>
<keyword evidence="2" id="KW-0503">Monooxygenase</keyword>
<dbReference type="CDD" id="cd11037">
    <property type="entry name" value="CYP199A2-like"/>
    <property type="match status" value="1"/>
</dbReference>